<dbReference type="InterPro" id="IPR032466">
    <property type="entry name" value="Metal_Hydrolase"/>
</dbReference>
<protein>
    <submittedName>
        <fullName evidence="1">N-acetylglucosamine-6-phosphate deacetylase</fullName>
    </submittedName>
</protein>
<comment type="caution">
    <text evidence="1">The sequence shown here is derived from an EMBL/GenBank/DDBJ whole genome shotgun (WGS) entry which is preliminary data.</text>
</comment>
<dbReference type="EMBL" id="JAMZDX010000008">
    <property type="protein sequence ID" value="MCP2313903.1"/>
    <property type="molecule type" value="Genomic_DNA"/>
</dbReference>
<proteinExistence type="predicted"/>
<organism evidence="1 2">
    <name type="scientific">Kitasatospora paracochleata</name>
    <dbReference type="NCBI Taxonomy" id="58354"/>
    <lineage>
        <taxon>Bacteria</taxon>
        <taxon>Bacillati</taxon>
        <taxon>Actinomycetota</taxon>
        <taxon>Actinomycetes</taxon>
        <taxon>Kitasatosporales</taxon>
        <taxon>Streptomycetaceae</taxon>
        <taxon>Kitasatospora</taxon>
    </lineage>
</organism>
<name>A0ABT1JA09_9ACTN</name>
<gene>
    <name evidence="1" type="ORF">FHR36_007102</name>
</gene>
<accession>A0ABT1JA09</accession>
<reference evidence="1 2" key="1">
    <citation type="submission" date="2022-06" db="EMBL/GenBank/DDBJ databases">
        <title>Sequencing the genomes of 1000 actinobacteria strains.</title>
        <authorList>
            <person name="Klenk H.-P."/>
        </authorList>
    </citation>
    <scope>NUCLEOTIDE SEQUENCE [LARGE SCALE GENOMIC DNA]</scope>
    <source>
        <strain evidence="1 2">DSM 41656</strain>
    </source>
</reference>
<dbReference type="SUPFAM" id="SSF51556">
    <property type="entry name" value="Metallo-dependent hydrolases"/>
    <property type="match status" value="1"/>
</dbReference>
<dbReference type="Gene3D" id="3.20.20.140">
    <property type="entry name" value="Metal-dependent hydrolases"/>
    <property type="match status" value="1"/>
</dbReference>
<dbReference type="Proteomes" id="UP001206483">
    <property type="component" value="Unassembled WGS sequence"/>
</dbReference>
<evidence type="ECO:0000313" key="2">
    <source>
        <dbReference type="Proteomes" id="UP001206483"/>
    </source>
</evidence>
<keyword evidence="2" id="KW-1185">Reference proteome</keyword>
<sequence>MSTVLFHTHGIGRFDYSSLQPDDLEAVDALAREHDLTVLPTVYLRRDHLASFTEVMKAFDALKRDGRLPAIAGFAMEGPLLGPEGGIPRAGSWTPTGAEWRAIASLGTLGLRYVVMAPDALALDEKISTACTFAGLLTELYDQGTRIALGHFTRENPKRSAERTKDVLNQLHESYKSSPYLVLTDHLFNDMPRAFTHAWRTPHQCDRRQHELAKFMDEAWAPDTLADTLGPVPAALLEATRANLLTPALNFDGHHVDLAICRRTVDYLTPQRLIAMTDDTELDAMAGEILHQLPNSPLRYRDDGAVASGSSGYPVQAANMASVGLTDADIETMFSTVPSQALAFTPSSRTTPVGRTGA</sequence>
<evidence type="ECO:0000313" key="1">
    <source>
        <dbReference type="EMBL" id="MCP2313903.1"/>
    </source>
</evidence>
<dbReference type="RefSeq" id="WP_253804193.1">
    <property type="nucleotide sequence ID" value="NZ_BAAAUB010000029.1"/>
</dbReference>